<organism evidence="1 2">
    <name type="scientific">Micavibrio aeruginosavorus</name>
    <dbReference type="NCBI Taxonomy" id="349221"/>
    <lineage>
        <taxon>Bacteria</taxon>
        <taxon>Pseudomonadati</taxon>
        <taxon>Bdellovibrionota</taxon>
        <taxon>Bdellovibrionia</taxon>
        <taxon>Bdellovibrionales</taxon>
        <taxon>Pseudobdellovibrionaceae</taxon>
        <taxon>Micavibrio</taxon>
    </lineage>
</organism>
<evidence type="ECO:0000313" key="2">
    <source>
        <dbReference type="Proteomes" id="UP000595362"/>
    </source>
</evidence>
<proteinExistence type="predicted"/>
<protein>
    <submittedName>
        <fullName evidence="1">DUF4852 domain-containing protein</fullName>
    </submittedName>
</protein>
<reference evidence="1 2" key="1">
    <citation type="submission" date="2020-07" db="EMBL/GenBank/DDBJ databases">
        <title>Huge and variable diversity of episymbiotic CPR bacteria and DPANN archaea in groundwater ecosystems.</title>
        <authorList>
            <person name="He C.Y."/>
            <person name="Keren R."/>
            <person name="Whittaker M."/>
            <person name="Farag I.F."/>
            <person name="Doudna J."/>
            <person name="Cate J.H.D."/>
            <person name="Banfield J.F."/>
        </authorList>
    </citation>
    <scope>NUCLEOTIDE SEQUENCE [LARGE SCALE GENOMIC DNA]</scope>
    <source>
        <strain evidence="1">NC_groundwater_70_Ag_B-0.1um_54_66</strain>
    </source>
</reference>
<evidence type="ECO:0000313" key="1">
    <source>
        <dbReference type="EMBL" id="QQG35434.1"/>
    </source>
</evidence>
<sequence>MAAHQGGFSFERYVDPTVYNLAHLYWTLGMLDLNNNDHIDNFLLVTECNMFQTYVTNDLEWAEIRENTRNFLRENYRYFPTYFKISIPLYLRNYDTKLERFDVDQAKSAVDNARRIDTIYNTALTVCGKSGEIEGYPKNLILLLNRPFNLPYVPVEMELARLFLDERNSQQIRHSLTTATTKEAHERLAVLELMIRVHTYRETMTTVSGLLKAAVFAQIDYIRVFADIGKEKLLYEQDMFENQNRSVKRKSGPVVIDGKNMPQGPLFGTIVEDEEE</sequence>
<dbReference type="InterPro" id="IPR032325">
    <property type="entry name" value="DUF4852"/>
</dbReference>
<dbReference type="EMBL" id="CP066681">
    <property type="protein sequence ID" value="QQG35434.1"/>
    <property type="molecule type" value="Genomic_DNA"/>
</dbReference>
<dbReference type="AlphaFoldDB" id="A0A7T5UFQ1"/>
<dbReference type="Proteomes" id="UP000595362">
    <property type="component" value="Chromosome"/>
</dbReference>
<accession>A0A7T5UFQ1</accession>
<dbReference type="Pfam" id="PF16144">
    <property type="entry name" value="DUF4852"/>
    <property type="match status" value="1"/>
</dbReference>
<name>A0A7T5UFQ1_9BACT</name>
<gene>
    <name evidence="1" type="ORF">HYS17_07755</name>
</gene>